<evidence type="ECO:0000313" key="14">
    <source>
        <dbReference type="Proteomes" id="UP000182932"/>
    </source>
</evidence>
<keyword evidence="7 12" id="KW-0997">Cell inner membrane</keyword>
<comment type="caution">
    <text evidence="13">The sequence shown here is derived from an EMBL/GenBank/DDBJ whole genome shotgun (WGS) entry which is preliminary data.</text>
</comment>
<dbReference type="RefSeq" id="WP_074835069.1">
    <property type="nucleotide sequence ID" value="NZ_CATLQZ010000001.1"/>
</dbReference>
<keyword evidence="11 12" id="KW-0472">Membrane</keyword>
<reference evidence="13 14" key="1">
    <citation type="submission" date="2016-10" db="EMBL/GenBank/DDBJ databases">
        <authorList>
            <person name="Varghese N."/>
            <person name="Submissions S."/>
        </authorList>
    </citation>
    <scope>NUCLEOTIDE SEQUENCE [LARGE SCALE GENOMIC DNA]</scope>
    <source>
        <strain evidence="13 14">FF3</strain>
    </source>
</reference>
<proteinExistence type="inferred from homology"/>
<dbReference type="InterPro" id="IPR007078">
    <property type="entry name" value="Haem_export_protD_CcmD"/>
</dbReference>
<evidence type="ECO:0000256" key="12">
    <source>
        <dbReference type="RuleBase" id="RU363101"/>
    </source>
</evidence>
<evidence type="ECO:0000256" key="6">
    <source>
        <dbReference type="ARBA" id="ARBA00022475"/>
    </source>
</evidence>
<evidence type="ECO:0000256" key="9">
    <source>
        <dbReference type="ARBA" id="ARBA00022748"/>
    </source>
</evidence>
<evidence type="ECO:0000256" key="10">
    <source>
        <dbReference type="ARBA" id="ARBA00022989"/>
    </source>
</evidence>
<evidence type="ECO:0000256" key="5">
    <source>
        <dbReference type="ARBA" id="ARBA00022448"/>
    </source>
</evidence>
<comment type="function">
    <text evidence="1 12">Required for the export of heme to the periplasm for the biogenesis of c-type cytochromes.</text>
</comment>
<evidence type="ECO:0000256" key="3">
    <source>
        <dbReference type="ARBA" id="ARBA00008741"/>
    </source>
</evidence>
<keyword evidence="8 12" id="KW-0812">Transmembrane</keyword>
<dbReference type="Proteomes" id="UP000182932">
    <property type="component" value="Unassembled WGS sequence"/>
</dbReference>
<dbReference type="GO" id="GO:0017004">
    <property type="term" value="P:cytochrome complex assembly"/>
    <property type="evidence" value="ECO:0007669"/>
    <property type="project" value="UniProtKB-KW"/>
</dbReference>
<keyword evidence="6 12" id="KW-1003">Cell membrane</keyword>
<dbReference type="GO" id="GO:0015886">
    <property type="term" value="P:heme transport"/>
    <property type="evidence" value="ECO:0007669"/>
    <property type="project" value="InterPro"/>
</dbReference>
<comment type="similarity">
    <text evidence="3 12">Belongs to the CcmD/CycX/HelD family.</text>
</comment>
<evidence type="ECO:0000256" key="4">
    <source>
        <dbReference type="ARBA" id="ARBA00016461"/>
    </source>
</evidence>
<keyword evidence="5 12" id="KW-0813">Transport</keyword>
<dbReference type="GO" id="GO:0005886">
    <property type="term" value="C:plasma membrane"/>
    <property type="evidence" value="ECO:0007669"/>
    <property type="project" value="UniProtKB-SubCell"/>
</dbReference>
<dbReference type="AlphaFoldDB" id="A0A975W7F4"/>
<evidence type="ECO:0000256" key="7">
    <source>
        <dbReference type="ARBA" id="ARBA00022519"/>
    </source>
</evidence>
<dbReference type="NCBIfam" id="TIGR03141">
    <property type="entry name" value="cytochro_ccmD"/>
    <property type="match status" value="1"/>
</dbReference>
<evidence type="ECO:0000256" key="11">
    <source>
        <dbReference type="ARBA" id="ARBA00023136"/>
    </source>
</evidence>
<dbReference type="GeneID" id="80817040"/>
<name>A0A975W7F4_9RHOB</name>
<comment type="subcellular location">
    <subcellularLocation>
        <location evidence="2 12">Cell inner membrane</location>
        <topology evidence="2 12">Single-pass membrane protein</topology>
    </subcellularLocation>
</comment>
<evidence type="ECO:0000313" key="13">
    <source>
        <dbReference type="EMBL" id="SEI84224.1"/>
    </source>
</evidence>
<keyword evidence="10 12" id="KW-1133">Transmembrane helix</keyword>
<evidence type="ECO:0000256" key="8">
    <source>
        <dbReference type="ARBA" id="ARBA00022692"/>
    </source>
</evidence>
<evidence type="ECO:0000256" key="1">
    <source>
        <dbReference type="ARBA" id="ARBA00002442"/>
    </source>
</evidence>
<keyword evidence="9 12" id="KW-0201">Cytochrome c-type biogenesis</keyword>
<gene>
    <name evidence="13" type="ORF">SAMN04487940_102172</name>
</gene>
<dbReference type="EMBL" id="FNYY01000002">
    <property type="protein sequence ID" value="SEI84224.1"/>
    <property type="molecule type" value="Genomic_DNA"/>
</dbReference>
<keyword evidence="14" id="KW-1185">Reference proteome</keyword>
<organism evidence="13 14">
    <name type="scientific">Marinovum algicola</name>
    <dbReference type="NCBI Taxonomy" id="42444"/>
    <lineage>
        <taxon>Bacteria</taxon>
        <taxon>Pseudomonadati</taxon>
        <taxon>Pseudomonadota</taxon>
        <taxon>Alphaproteobacteria</taxon>
        <taxon>Rhodobacterales</taxon>
        <taxon>Roseobacteraceae</taxon>
        <taxon>Marinovum</taxon>
    </lineage>
</organism>
<accession>A0A975W7F4</accession>
<sequence length="54" mass="5944">MIPELGKYAGAVLSAYGVSFVLLALIVGASVWRARNIRAQLKDIEDRLKAQRSQ</sequence>
<protein>
    <recommendedName>
        <fullName evidence="4 12">Heme exporter protein D</fullName>
    </recommendedName>
</protein>
<dbReference type="Pfam" id="PF04995">
    <property type="entry name" value="CcmD"/>
    <property type="match status" value="1"/>
</dbReference>
<evidence type="ECO:0000256" key="2">
    <source>
        <dbReference type="ARBA" id="ARBA00004377"/>
    </source>
</evidence>
<feature type="transmembrane region" description="Helical" evidence="12">
    <location>
        <begin position="12"/>
        <end position="32"/>
    </location>
</feature>